<dbReference type="GO" id="GO:0030414">
    <property type="term" value="F:peptidase inhibitor activity"/>
    <property type="evidence" value="ECO:0007669"/>
    <property type="project" value="UniProtKB-KW"/>
</dbReference>
<organism evidence="6 7">
    <name type="scientific">Spermophilus dauricus</name>
    <name type="common">Daurian ground squirrel</name>
    <dbReference type="NCBI Taxonomy" id="99837"/>
    <lineage>
        <taxon>Eukaryota</taxon>
        <taxon>Metazoa</taxon>
        <taxon>Chordata</taxon>
        <taxon>Craniata</taxon>
        <taxon>Vertebrata</taxon>
        <taxon>Euteleostomi</taxon>
        <taxon>Mammalia</taxon>
        <taxon>Eutheria</taxon>
        <taxon>Euarchontoglires</taxon>
        <taxon>Glires</taxon>
        <taxon>Rodentia</taxon>
        <taxon>Sciuromorpha</taxon>
        <taxon>Sciuridae</taxon>
        <taxon>Xerinae</taxon>
        <taxon>Marmotini</taxon>
        <taxon>Spermophilus</taxon>
    </lineage>
</organism>
<dbReference type="SMART" id="SM00280">
    <property type="entry name" value="KAZAL"/>
    <property type="match status" value="1"/>
</dbReference>
<evidence type="ECO:0000313" key="6">
    <source>
        <dbReference type="Ensembl" id="ENSSDAP00000014974.1"/>
    </source>
</evidence>
<keyword evidence="3" id="KW-0646">Protease inhibitor</keyword>
<keyword evidence="4" id="KW-1015">Disulfide bond</keyword>
<dbReference type="PANTHER" id="PTHR21312">
    <property type="entry name" value="SERINE PROTEASE INHIBITOR"/>
    <property type="match status" value="1"/>
</dbReference>
<dbReference type="AlphaFoldDB" id="A0A8C9PZZ9"/>
<dbReference type="Proteomes" id="UP000694422">
    <property type="component" value="Unplaced"/>
</dbReference>
<protein>
    <recommendedName>
        <fullName evidence="5">Kazal-like domain-containing protein</fullName>
    </recommendedName>
</protein>
<dbReference type="InterPro" id="IPR036058">
    <property type="entry name" value="Kazal_dom_sf"/>
</dbReference>
<feature type="domain" description="Kazal-like" evidence="5">
    <location>
        <begin position="48"/>
        <end position="107"/>
    </location>
</feature>
<dbReference type="Gene3D" id="3.30.60.30">
    <property type="match status" value="1"/>
</dbReference>
<reference evidence="6" key="2">
    <citation type="submission" date="2025-09" db="UniProtKB">
        <authorList>
            <consortium name="Ensembl"/>
        </authorList>
    </citation>
    <scope>IDENTIFICATION</scope>
</reference>
<comment type="subcellular location">
    <subcellularLocation>
        <location evidence="1">Secreted</location>
    </subcellularLocation>
</comment>
<evidence type="ECO:0000313" key="7">
    <source>
        <dbReference type="Proteomes" id="UP000694422"/>
    </source>
</evidence>
<keyword evidence="7" id="KW-1185">Reference proteome</keyword>
<dbReference type="Pfam" id="PF00050">
    <property type="entry name" value="Kazal_1"/>
    <property type="match status" value="1"/>
</dbReference>
<dbReference type="PROSITE" id="PS00282">
    <property type="entry name" value="KAZAL_1"/>
    <property type="match status" value="1"/>
</dbReference>
<dbReference type="SUPFAM" id="SSF100895">
    <property type="entry name" value="Kazal-type serine protease inhibitors"/>
    <property type="match status" value="1"/>
</dbReference>
<evidence type="ECO:0000256" key="3">
    <source>
        <dbReference type="ARBA" id="ARBA00022690"/>
    </source>
</evidence>
<proteinExistence type="predicted"/>
<dbReference type="Ensembl" id="ENSSDAT00000016979.1">
    <property type="protein sequence ID" value="ENSSDAP00000014974.1"/>
    <property type="gene ID" value="ENSSDAG00000013507.1"/>
</dbReference>
<dbReference type="GO" id="GO:0005576">
    <property type="term" value="C:extracellular region"/>
    <property type="evidence" value="ECO:0007669"/>
    <property type="project" value="UniProtKB-SubCell"/>
</dbReference>
<name>A0A8C9PZZ9_SPEDA</name>
<dbReference type="PROSITE" id="PS51465">
    <property type="entry name" value="KAZAL_2"/>
    <property type="match status" value="1"/>
</dbReference>
<evidence type="ECO:0000256" key="4">
    <source>
        <dbReference type="ARBA" id="ARBA00023157"/>
    </source>
</evidence>
<dbReference type="InterPro" id="IPR002350">
    <property type="entry name" value="Kazal_dom"/>
</dbReference>
<evidence type="ECO:0000256" key="1">
    <source>
        <dbReference type="ARBA" id="ARBA00004613"/>
    </source>
</evidence>
<sequence length="116" mass="13313">MLPFLFCFSRLQRRTSIQSFNSDNHIYRVAFWWDSPGANISLLYALFVQDSEMCKQYRVLPRMGFLCPKDLRPVCGDDGQTYNNPCMLCLESSGNSLKVTKPGHTLDNILALSIWV</sequence>
<keyword evidence="2" id="KW-0964">Secreted</keyword>
<dbReference type="PANTHER" id="PTHR21312:SF28">
    <property type="entry name" value="OVOINHIBITOR-RELATED"/>
    <property type="match status" value="1"/>
</dbReference>
<evidence type="ECO:0000259" key="5">
    <source>
        <dbReference type="PROSITE" id="PS51465"/>
    </source>
</evidence>
<reference evidence="6" key="1">
    <citation type="submission" date="2025-08" db="UniProtKB">
        <authorList>
            <consortium name="Ensembl"/>
        </authorList>
    </citation>
    <scope>IDENTIFICATION</scope>
</reference>
<accession>A0A8C9PZZ9</accession>
<evidence type="ECO:0000256" key="2">
    <source>
        <dbReference type="ARBA" id="ARBA00022525"/>
    </source>
</evidence>